<dbReference type="UniPathway" id="UPA00048">
    <property type="reaction ID" value="UER00073"/>
</dbReference>
<evidence type="ECO:0000256" key="14">
    <source>
        <dbReference type="RuleBase" id="RU004516"/>
    </source>
</evidence>
<comment type="catalytic activity">
    <reaction evidence="9 15">
        <text>L-valine + 2-oxoglutarate = 3-methyl-2-oxobutanoate + L-glutamate</text>
        <dbReference type="Rhea" id="RHEA:24813"/>
        <dbReference type="ChEBI" id="CHEBI:11851"/>
        <dbReference type="ChEBI" id="CHEBI:16810"/>
        <dbReference type="ChEBI" id="CHEBI:29985"/>
        <dbReference type="ChEBI" id="CHEBI:57762"/>
        <dbReference type="EC" id="2.6.1.42"/>
    </reaction>
</comment>
<dbReference type="OrthoDB" id="9804984at2"/>
<dbReference type="Gene3D" id="3.30.470.10">
    <property type="match status" value="1"/>
</dbReference>
<comment type="pathway">
    <text evidence="4">Amino-acid biosynthesis; L-leucine biosynthesis; L-leucine from 3-methyl-2-oxobutanoate: step 4/4.</text>
</comment>
<dbReference type="GO" id="GO:0052656">
    <property type="term" value="F:L-isoleucine-2-oxoglutarate transaminase activity"/>
    <property type="evidence" value="ECO:0007669"/>
    <property type="project" value="RHEA"/>
</dbReference>
<dbReference type="GO" id="GO:0009097">
    <property type="term" value="P:isoleucine biosynthetic process"/>
    <property type="evidence" value="ECO:0007669"/>
    <property type="project" value="UniProtKB-UniPathway"/>
</dbReference>
<accession>A0A5Q0H3K9</accession>
<gene>
    <name evidence="16" type="ORF">EKG83_25870</name>
</gene>
<dbReference type="InterPro" id="IPR043131">
    <property type="entry name" value="BCAT-like_N"/>
</dbReference>
<evidence type="ECO:0000256" key="12">
    <source>
        <dbReference type="PIRSR" id="PIRSR006468-1"/>
    </source>
</evidence>
<dbReference type="EMBL" id="CP034550">
    <property type="protein sequence ID" value="QFZ20390.1"/>
    <property type="molecule type" value="Genomic_DNA"/>
</dbReference>
<keyword evidence="17" id="KW-1185">Reference proteome</keyword>
<protein>
    <recommendedName>
        <fullName evidence="15">Branched-chain-amino-acid aminotransferase</fullName>
        <ecNumber evidence="15">2.6.1.42</ecNumber>
    </recommendedName>
</protein>
<evidence type="ECO:0000256" key="4">
    <source>
        <dbReference type="ARBA" id="ARBA00005072"/>
    </source>
</evidence>
<dbReference type="InterPro" id="IPR001544">
    <property type="entry name" value="Aminotrans_IV"/>
</dbReference>
<evidence type="ECO:0000256" key="2">
    <source>
        <dbReference type="ARBA" id="ARBA00004824"/>
    </source>
</evidence>
<comment type="cofactor">
    <cofactor evidence="1 14">
        <name>pyridoxal 5'-phosphate</name>
        <dbReference type="ChEBI" id="CHEBI:597326"/>
    </cofactor>
</comment>
<evidence type="ECO:0000256" key="9">
    <source>
        <dbReference type="ARBA" id="ARBA00048212"/>
    </source>
</evidence>
<comment type="catalytic activity">
    <reaction evidence="11 15">
        <text>L-leucine + 2-oxoglutarate = 4-methyl-2-oxopentanoate + L-glutamate</text>
        <dbReference type="Rhea" id="RHEA:18321"/>
        <dbReference type="ChEBI" id="CHEBI:16810"/>
        <dbReference type="ChEBI" id="CHEBI:17865"/>
        <dbReference type="ChEBI" id="CHEBI:29985"/>
        <dbReference type="ChEBI" id="CHEBI:57427"/>
        <dbReference type="EC" id="2.6.1.42"/>
    </reaction>
</comment>
<comment type="pathway">
    <text evidence="3">Amino-acid biosynthesis; L-valine biosynthesis; L-valine from pyruvate: step 4/4.</text>
</comment>
<dbReference type="RefSeq" id="WP_033433565.1">
    <property type="nucleotide sequence ID" value="NZ_CP034550.1"/>
</dbReference>
<dbReference type="Gene3D" id="3.20.10.10">
    <property type="entry name" value="D-amino Acid Aminotransferase, subunit A, domain 2"/>
    <property type="match status" value="1"/>
</dbReference>
<evidence type="ECO:0000256" key="3">
    <source>
        <dbReference type="ARBA" id="ARBA00004931"/>
    </source>
</evidence>
<dbReference type="GO" id="GO:0009098">
    <property type="term" value="P:L-leucine biosynthetic process"/>
    <property type="evidence" value="ECO:0007669"/>
    <property type="project" value="UniProtKB-UniPathway"/>
</dbReference>
<organism evidence="16 17">
    <name type="scientific">Saccharothrix syringae</name>
    <name type="common">Nocardiopsis syringae</name>
    <dbReference type="NCBI Taxonomy" id="103733"/>
    <lineage>
        <taxon>Bacteria</taxon>
        <taxon>Bacillati</taxon>
        <taxon>Actinomycetota</taxon>
        <taxon>Actinomycetes</taxon>
        <taxon>Pseudonocardiales</taxon>
        <taxon>Pseudonocardiaceae</taxon>
        <taxon>Saccharothrix</taxon>
    </lineage>
</organism>
<dbReference type="GO" id="GO:0052654">
    <property type="term" value="F:L-leucine-2-oxoglutarate transaminase activity"/>
    <property type="evidence" value="ECO:0007669"/>
    <property type="project" value="RHEA"/>
</dbReference>
<dbReference type="InterPro" id="IPR018300">
    <property type="entry name" value="Aminotrans_IV_CS"/>
</dbReference>
<dbReference type="UniPathway" id="UPA00049">
    <property type="reaction ID" value="UER00062"/>
</dbReference>
<evidence type="ECO:0000256" key="7">
    <source>
        <dbReference type="ARBA" id="ARBA00022679"/>
    </source>
</evidence>
<evidence type="ECO:0000256" key="1">
    <source>
        <dbReference type="ARBA" id="ARBA00001933"/>
    </source>
</evidence>
<dbReference type="AlphaFoldDB" id="A0A5Q0H3K9"/>
<dbReference type="GO" id="GO:0052655">
    <property type="term" value="F:L-valine-2-oxoglutarate transaminase activity"/>
    <property type="evidence" value="ECO:0007669"/>
    <property type="project" value="RHEA"/>
</dbReference>
<proteinExistence type="inferred from homology"/>
<dbReference type="InterPro" id="IPR005786">
    <property type="entry name" value="B_amino_transII"/>
</dbReference>
<dbReference type="GO" id="GO:0009099">
    <property type="term" value="P:L-valine biosynthetic process"/>
    <property type="evidence" value="ECO:0007669"/>
    <property type="project" value="UniProtKB-UniPathway"/>
</dbReference>
<evidence type="ECO:0000256" key="6">
    <source>
        <dbReference type="ARBA" id="ARBA00022576"/>
    </source>
</evidence>
<dbReference type="KEGG" id="ssyi:EKG83_25870"/>
<evidence type="ECO:0000313" key="17">
    <source>
        <dbReference type="Proteomes" id="UP000325787"/>
    </source>
</evidence>
<dbReference type="Proteomes" id="UP000325787">
    <property type="component" value="Chromosome"/>
</dbReference>
<keyword evidence="7 15" id="KW-0808">Transferase</keyword>
<keyword evidence="8 14" id="KW-0663">Pyridoxal phosphate</keyword>
<evidence type="ECO:0000256" key="5">
    <source>
        <dbReference type="ARBA" id="ARBA00009320"/>
    </source>
</evidence>
<dbReference type="SUPFAM" id="SSF56752">
    <property type="entry name" value="D-aminoacid aminotransferase-like PLP-dependent enzymes"/>
    <property type="match status" value="1"/>
</dbReference>
<dbReference type="InterPro" id="IPR033939">
    <property type="entry name" value="BCAT_family"/>
</dbReference>
<dbReference type="CDD" id="cd01557">
    <property type="entry name" value="BCAT_beta_family"/>
    <property type="match status" value="1"/>
</dbReference>
<evidence type="ECO:0000256" key="13">
    <source>
        <dbReference type="RuleBase" id="RU004106"/>
    </source>
</evidence>
<keyword evidence="15" id="KW-0100">Branched-chain amino acid biosynthesis</keyword>
<evidence type="ECO:0000256" key="11">
    <source>
        <dbReference type="ARBA" id="ARBA00049229"/>
    </source>
</evidence>
<comment type="catalytic activity">
    <reaction evidence="10 15">
        <text>L-isoleucine + 2-oxoglutarate = (S)-3-methyl-2-oxopentanoate + L-glutamate</text>
        <dbReference type="Rhea" id="RHEA:24801"/>
        <dbReference type="ChEBI" id="CHEBI:16810"/>
        <dbReference type="ChEBI" id="CHEBI:29985"/>
        <dbReference type="ChEBI" id="CHEBI:35146"/>
        <dbReference type="ChEBI" id="CHEBI:58045"/>
        <dbReference type="EC" id="2.6.1.42"/>
    </reaction>
</comment>
<comment type="similarity">
    <text evidence="5 13">Belongs to the class-IV pyridoxal-phosphate-dependent aminotransferase family.</text>
</comment>
<keyword evidence="6 15" id="KW-0032">Aminotransferase</keyword>
<sequence length="359" mass="38623">MTATTTWAHLPGPDPLPDAQVRERSADAPFGTVFTEHVVTLRWTPGRGWHDGTVCPHTTMTVPVALAGLHYGQVVFEGLKVYRQPDGVPAGFRVADHARRFAASARRLEIPELPGELFESAIRALLAVDGRWVPEGESRALYLRPTLYGAEATLALRPAREYAFQLLAFPTEAFFGRAVEPIHVWVPAHYSRAAPGGTGEAKCAGNYAAGFAAQREAAEHGCRQVLWLDAAEHRFVEELGGMNVFWVTEDGTLGTPPLTGTLLPGITRDSILTLASRAGLRTEQRPITLNELCSPATTEVFACGTAAVATPVGAIVSTHGRWPVGDGRAGPVTTGLREALTAIHHGQAPDPDKWLLRLA</sequence>
<dbReference type="PIRSF" id="PIRSF006468">
    <property type="entry name" value="BCAT1"/>
    <property type="match status" value="1"/>
</dbReference>
<comment type="pathway">
    <text evidence="2">Amino-acid biosynthesis; L-isoleucine biosynthesis; L-isoleucine from 2-oxobutanoate: step 4/4.</text>
</comment>
<reference evidence="17" key="1">
    <citation type="journal article" date="2021" name="Curr. Microbiol.">
        <title>Complete genome of nocamycin-producing strain Saccharothrix syringae NRRL B-16468 reveals the biosynthetic potential for secondary metabolites.</title>
        <authorList>
            <person name="Mo X."/>
            <person name="Yang S."/>
        </authorList>
    </citation>
    <scope>NUCLEOTIDE SEQUENCE [LARGE SCALE GENOMIC DNA]</scope>
    <source>
        <strain evidence="17">ATCC 51364 / DSM 43886 / JCM 6844 / KCTC 9398 / NBRC 14523 / NRRL B-16468 / INA 2240</strain>
    </source>
</reference>
<feature type="modified residue" description="N6-(pyridoxal phosphate)lysine" evidence="12">
    <location>
        <position position="202"/>
    </location>
</feature>
<dbReference type="NCBIfam" id="TIGR01123">
    <property type="entry name" value="ilvE_II"/>
    <property type="match status" value="1"/>
</dbReference>
<evidence type="ECO:0000256" key="8">
    <source>
        <dbReference type="ARBA" id="ARBA00022898"/>
    </source>
</evidence>
<dbReference type="EC" id="2.6.1.42" evidence="15"/>
<dbReference type="PANTHER" id="PTHR42825">
    <property type="entry name" value="AMINO ACID AMINOTRANSFERASE"/>
    <property type="match status" value="1"/>
</dbReference>
<evidence type="ECO:0000256" key="15">
    <source>
        <dbReference type="RuleBase" id="RU004517"/>
    </source>
</evidence>
<dbReference type="UniPathway" id="UPA00047">
    <property type="reaction ID" value="UER00058"/>
</dbReference>
<dbReference type="InterPro" id="IPR036038">
    <property type="entry name" value="Aminotransferase-like"/>
</dbReference>
<dbReference type="NCBIfam" id="NF009897">
    <property type="entry name" value="PRK13357.1"/>
    <property type="match status" value="1"/>
</dbReference>
<dbReference type="Pfam" id="PF01063">
    <property type="entry name" value="Aminotran_4"/>
    <property type="match status" value="1"/>
</dbReference>
<keyword evidence="15" id="KW-0028">Amino-acid biosynthesis</keyword>
<dbReference type="InterPro" id="IPR043132">
    <property type="entry name" value="BCAT-like_C"/>
</dbReference>
<evidence type="ECO:0000313" key="16">
    <source>
        <dbReference type="EMBL" id="QFZ20390.1"/>
    </source>
</evidence>
<name>A0A5Q0H3K9_SACSY</name>
<evidence type="ECO:0000256" key="10">
    <source>
        <dbReference type="ARBA" id="ARBA00048798"/>
    </source>
</evidence>
<dbReference type="PROSITE" id="PS00770">
    <property type="entry name" value="AA_TRANSFER_CLASS_4"/>
    <property type="match status" value="1"/>
</dbReference>
<dbReference type="PANTHER" id="PTHR42825:SF7">
    <property type="entry name" value="BRANCHED-CHAIN-AMINO-ACID AMINOTRANSFERASE"/>
    <property type="match status" value="1"/>
</dbReference>